<keyword evidence="4" id="KW-1185">Reference proteome</keyword>
<dbReference type="Proteomes" id="UP001498398">
    <property type="component" value="Unassembled WGS sequence"/>
</dbReference>
<keyword evidence="2" id="KW-0812">Transmembrane</keyword>
<feature type="region of interest" description="Disordered" evidence="1">
    <location>
        <begin position="315"/>
        <end position="393"/>
    </location>
</feature>
<reference evidence="3 4" key="1">
    <citation type="submission" date="2024-01" db="EMBL/GenBank/DDBJ databases">
        <title>A draft genome for the cacao thread blight pathogen Marasmiellus scandens.</title>
        <authorList>
            <person name="Baruah I.K."/>
            <person name="Leung J."/>
            <person name="Bukari Y."/>
            <person name="Amoako-Attah I."/>
            <person name="Meinhardt L.W."/>
            <person name="Bailey B.A."/>
            <person name="Cohen S.P."/>
        </authorList>
    </citation>
    <scope>NUCLEOTIDE SEQUENCE [LARGE SCALE GENOMIC DNA]</scope>
    <source>
        <strain evidence="3 4">GH-19</strain>
    </source>
</reference>
<keyword evidence="2" id="KW-1133">Transmembrane helix</keyword>
<sequence length="614" mass="64996">MSLDALFARDDCISCNSSPICSCDTSSGQICVLINRSCTECSHFECQQQDNNSGTQVSGGGVSKGALAGAVVGTLIFLGIVIGLLFFYRRNNRLRKKETAAREGKPDVPAAAADVLNRPDPMEKTNSIHQSHSNTVRVYSTSSNTTIDLDPESQTPSHSGHRNSVRSNPFDDNHSIQTAGTEGTNVIPIALVSPETQSTVSHESDVARAASPARPPRSPDMGLNLDHVNVSRDSLRSPKADYARSQRSELSGVSSRNSYMSNASYSSDFLNEAPMIMTANKVVIGEGLKPPTSRPAVTSPLAATSFGPADVVREAEEGTEDGHNPFADKHSSTRTTLGTSAPSSPRSVTTFGQPSPGIVKVTHHSVQSDWESPEGSNISRGRNLDVSRPSSISTQAGSVIDIASVTRVNVGLSQLANGQSPRPAYRTTMGRLVTPPSNDKGTFEEQQQRALAHAQAQAQAQGFDKSRRTSGSSAISATADSILESFPFVPPSPISNRPVRSPPVSPLAQQSFSVEPPTPTKSDAKNMAQEADLPAPPNRRTLGLSTGSQLSTASSGLGSFPFQIDTGSSSESSSPSAFSGRQRASLDTLALTSDLSSYPLGFDRDSQMPPLRKN</sequence>
<name>A0ABR1K3I1_9AGAR</name>
<evidence type="ECO:0000313" key="3">
    <source>
        <dbReference type="EMBL" id="KAK7470665.1"/>
    </source>
</evidence>
<feature type="region of interest" description="Disordered" evidence="1">
    <location>
        <begin position="234"/>
        <end position="253"/>
    </location>
</feature>
<comment type="caution">
    <text evidence="3">The sequence shown here is derived from an EMBL/GenBank/DDBJ whole genome shotgun (WGS) entry which is preliminary data.</text>
</comment>
<accession>A0ABR1K3I1</accession>
<feature type="region of interest" description="Disordered" evidence="1">
    <location>
        <begin position="595"/>
        <end position="614"/>
    </location>
</feature>
<dbReference type="EMBL" id="JBANRG010000002">
    <property type="protein sequence ID" value="KAK7470665.1"/>
    <property type="molecule type" value="Genomic_DNA"/>
</dbReference>
<feature type="compositionally biased region" description="Polar residues" evidence="1">
    <location>
        <begin position="175"/>
        <end position="184"/>
    </location>
</feature>
<feature type="compositionally biased region" description="Low complexity" evidence="1">
    <location>
        <begin position="568"/>
        <end position="584"/>
    </location>
</feature>
<feature type="compositionally biased region" description="Low complexity" evidence="1">
    <location>
        <begin position="451"/>
        <end position="461"/>
    </location>
</feature>
<keyword evidence="2" id="KW-0472">Membrane</keyword>
<evidence type="ECO:0000313" key="4">
    <source>
        <dbReference type="Proteomes" id="UP001498398"/>
    </source>
</evidence>
<feature type="region of interest" description="Disordered" evidence="1">
    <location>
        <begin position="451"/>
        <end position="475"/>
    </location>
</feature>
<evidence type="ECO:0000256" key="1">
    <source>
        <dbReference type="SAM" id="MobiDB-lite"/>
    </source>
</evidence>
<feature type="compositionally biased region" description="Basic and acidic residues" evidence="1">
    <location>
        <begin position="234"/>
        <end position="247"/>
    </location>
</feature>
<evidence type="ECO:0008006" key="5">
    <source>
        <dbReference type="Google" id="ProtNLM"/>
    </source>
</evidence>
<feature type="transmembrane region" description="Helical" evidence="2">
    <location>
        <begin position="66"/>
        <end position="88"/>
    </location>
</feature>
<feature type="compositionally biased region" description="Basic and acidic residues" evidence="1">
    <location>
        <begin position="315"/>
        <end position="331"/>
    </location>
</feature>
<feature type="compositionally biased region" description="Polar residues" evidence="1">
    <location>
        <begin position="364"/>
        <end position="380"/>
    </location>
</feature>
<dbReference type="CDD" id="cd12087">
    <property type="entry name" value="TM_EGFR-like"/>
    <property type="match status" value="1"/>
</dbReference>
<protein>
    <recommendedName>
        <fullName evidence="5">Membrane anchor Opy2 N-terminal domain-containing protein</fullName>
    </recommendedName>
</protein>
<feature type="compositionally biased region" description="Polar residues" evidence="1">
    <location>
        <begin position="543"/>
        <end position="557"/>
    </location>
</feature>
<gene>
    <name evidence="3" type="ORF">VKT23_002087</name>
</gene>
<feature type="region of interest" description="Disordered" evidence="1">
    <location>
        <begin position="97"/>
        <end position="225"/>
    </location>
</feature>
<proteinExistence type="predicted"/>
<feature type="compositionally biased region" description="Polar residues" evidence="1">
    <location>
        <begin position="333"/>
        <end position="353"/>
    </location>
</feature>
<feature type="compositionally biased region" description="Polar residues" evidence="1">
    <location>
        <begin position="124"/>
        <end position="158"/>
    </location>
</feature>
<evidence type="ECO:0000256" key="2">
    <source>
        <dbReference type="SAM" id="Phobius"/>
    </source>
</evidence>
<feature type="region of interest" description="Disordered" evidence="1">
    <location>
        <begin position="493"/>
        <end position="584"/>
    </location>
</feature>
<organism evidence="3 4">
    <name type="scientific">Marasmiellus scandens</name>
    <dbReference type="NCBI Taxonomy" id="2682957"/>
    <lineage>
        <taxon>Eukaryota</taxon>
        <taxon>Fungi</taxon>
        <taxon>Dikarya</taxon>
        <taxon>Basidiomycota</taxon>
        <taxon>Agaricomycotina</taxon>
        <taxon>Agaricomycetes</taxon>
        <taxon>Agaricomycetidae</taxon>
        <taxon>Agaricales</taxon>
        <taxon>Marasmiineae</taxon>
        <taxon>Omphalotaceae</taxon>
        <taxon>Marasmiellus</taxon>
    </lineage>
</organism>
<feature type="compositionally biased region" description="Basic and acidic residues" evidence="1">
    <location>
        <begin position="97"/>
        <end position="106"/>
    </location>
</feature>